<dbReference type="PANTHER" id="PTHR43767">
    <property type="entry name" value="LONG-CHAIN-FATTY-ACID--COA LIGASE"/>
    <property type="match status" value="1"/>
</dbReference>
<feature type="domain" description="AMP-dependent synthetase/ligase" evidence="3">
    <location>
        <begin position="12"/>
        <end position="381"/>
    </location>
</feature>
<evidence type="ECO:0000313" key="6">
    <source>
        <dbReference type="Proteomes" id="UP000787472"/>
    </source>
</evidence>
<evidence type="ECO:0000259" key="4">
    <source>
        <dbReference type="Pfam" id="PF13193"/>
    </source>
</evidence>
<dbReference type="SUPFAM" id="SSF56801">
    <property type="entry name" value="Acetyl-CoA synthetase-like"/>
    <property type="match status" value="1"/>
</dbReference>
<dbReference type="GO" id="GO:0016878">
    <property type="term" value="F:acid-thiol ligase activity"/>
    <property type="evidence" value="ECO:0007669"/>
    <property type="project" value="UniProtKB-ARBA"/>
</dbReference>
<reference evidence="5" key="1">
    <citation type="submission" date="2020-03" db="EMBL/GenBank/DDBJ databases">
        <authorList>
            <person name="Guo F."/>
        </authorList>
    </citation>
    <scope>NUCLEOTIDE SEQUENCE</scope>
    <source>
        <strain evidence="5">JCM 30134</strain>
    </source>
</reference>
<evidence type="ECO:0000256" key="2">
    <source>
        <dbReference type="ARBA" id="ARBA00022598"/>
    </source>
</evidence>
<dbReference type="EMBL" id="JAAONZ010000002">
    <property type="protein sequence ID" value="NHO64760.1"/>
    <property type="molecule type" value="Genomic_DNA"/>
</dbReference>
<keyword evidence="2 5" id="KW-0436">Ligase</keyword>
<feature type="domain" description="AMP-binding enzyme C-terminal" evidence="4">
    <location>
        <begin position="431"/>
        <end position="506"/>
    </location>
</feature>
<dbReference type="InterPro" id="IPR025110">
    <property type="entry name" value="AMP-bd_C"/>
</dbReference>
<accession>A0A9E5MLV5</accession>
<keyword evidence="6" id="KW-1185">Reference proteome</keyword>
<evidence type="ECO:0000256" key="1">
    <source>
        <dbReference type="ARBA" id="ARBA00006432"/>
    </source>
</evidence>
<dbReference type="NCBIfam" id="NF004837">
    <property type="entry name" value="PRK06187.1"/>
    <property type="match status" value="1"/>
</dbReference>
<dbReference type="PANTHER" id="PTHR43767:SF1">
    <property type="entry name" value="NONRIBOSOMAL PEPTIDE SYNTHASE PES1 (EUROFUNG)-RELATED"/>
    <property type="match status" value="1"/>
</dbReference>
<evidence type="ECO:0000259" key="3">
    <source>
        <dbReference type="Pfam" id="PF00501"/>
    </source>
</evidence>
<comment type="similarity">
    <text evidence="1">Belongs to the ATP-dependent AMP-binding enzyme family.</text>
</comment>
<dbReference type="Pfam" id="PF00501">
    <property type="entry name" value="AMP-binding"/>
    <property type="match status" value="1"/>
</dbReference>
<sequence length="519" mass="56139">MLITDYLDFCVDTYPTKLCLGQAQTRLNYKEFAADVGNVAGGLIDVGVRHGDRVAVLSENSIEQLALFFACAKLGAVYVPLNYRLAPQELAFILSDSAAKILFAGSEALAQVVDRIDGSLFPSSLETRVLSCPGGSSGGGWQMFEAFLGQSPSFIDMQAVKEIDTVYQMYTSGTTGLPKGVMISHQQLCHFIAAYHAMPPRRQMGEPHLAVAPLFHAAAFSLAVAALSCARPLIILTSFNPQEVLATIEQEQIVDTLLVPAMMNALVAEAQVQAVSLPSLKSITYGGSSIEPNQLKKAVEILGCEFQQGFGMTEMVSGLIWLTPDDHHRALAGEVSLLKSCGRPAPGTRVKIIDPETGNDLAINQVGEVLLQGGQMMQGYWKQPDKTTEALAGGWYHTGDAGCIDQEGYLYIKDRIKDMVVSGGENVYPAEVEAVLCSHPQVVESAVIGIPDEKYGEALVAVCVIKPSESFEAAQLIDYCRERIAGYKIPRKYHFVDALPRNAAGKILKRNLRNTYGAV</sequence>
<dbReference type="Pfam" id="PF13193">
    <property type="entry name" value="AMP-binding_C"/>
    <property type="match status" value="1"/>
</dbReference>
<dbReference type="InterPro" id="IPR000873">
    <property type="entry name" value="AMP-dep_synth/lig_dom"/>
</dbReference>
<dbReference type="Gene3D" id="3.30.300.30">
    <property type="match status" value="1"/>
</dbReference>
<name>A0A9E5MLV5_9GAMM</name>
<comment type="caution">
    <text evidence="5">The sequence shown here is derived from an EMBL/GenBank/DDBJ whole genome shotgun (WGS) entry which is preliminary data.</text>
</comment>
<proteinExistence type="inferred from homology"/>
<dbReference type="FunFam" id="3.30.300.30:FF:000008">
    <property type="entry name" value="2,3-dihydroxybenzoate-AMP ligase"/>
    <property type="match status" value="1"/>
</dbReference>
<organism evidence="5 6">
    <name type="scientific">Pseudomaricurvus hydrocarbonicus</name>
    <dbReference type="NCBI Taxonomy" id="1470433"/>
    <lineage>
        <taxon>Bacteria</taxon>
        <taxon>Pseudomonadati</taxon>
        <taxon>Pseudomonadota</taxon>
        <taxon>Gammaproteobacteria</taxon>
        <taxon>Cellvibrionales</taxon>
        <taxon>Cellvibrionaceae</taxon>
        <taxon>Pseudomaricurvus</taxon>
    </lineage>
</organism>
<protein>
    <submittedName>
        <fullName evidence="5">Long-chain-fatty-acid--CoA ligase</fullName>
    </submittedName>
</protein>
<evidence type="ECO:0000313" key="5">
    <source>
        <dbReference type="EMBL" id="NHO64760.1"/>
    </source>
</evidence>
<dbReference type="InterPro" id="IPR050237">
    <property type="entry name" value="ATP-dep_AMP-bd_enzyme"/>
</dbReference>
<dbReference type="Proteomes" id="UP000787472">
    <property type="component" value="Unassembled WGS sequence"/>
</dbReference>
<dbReference type="AlphaFoldDB" id="A0A9E5MLV5"/>
<gene>
    <name evidence="5" type="ORF">G8770_04270</name>
</gene>
<dbReference type="InterPro" id="IPR045851">
    <property type="entry name" value="AMP-bd_C_sf"/>
</dbReference>
<dbReference type="InterPro" id="IPR042099">
    <property type="entry name" value="ANL_N_sf"/>
</dbReference>
<dbReference type="Gene3D" id="3.40.50.12780">
    <property type="entry name" value="N-terminal domain of ligase-like"/>
    <property type="match status" value="1"/>
</dbReference>